<reference evidence="2" key="1">
    <citation type="submission" date="2022-08" db="EMBL/GenBank/DDBJ databases">
        <title>A Global Phylogenomic Analysis of the Shiitake Genus Lentinula.</title>
        <authorList>
            <consortium name="DOE Joint Genome Institute"/>
            <person name="Sierra-Patev S."/>
            <person name="Min B."/>
            <person name="Naranjo-Ortiz M."/>
            <person name="Looney B."/>
            <person name="Konkel Z."/>
            <person name="Slot J.C."/>
            <person name="Sakamoto Y."/>
            <person name="Steenwyk J.L."/>
            <person name="Rokas A."/>
            <person name="Carro J."/>
            <person name="Camarero S."/>
            <person name="Ferreira P."/>
            <person name="Molpeceres G."/>
            <person name="Ruiz-Duenas F.J."/>
            <person name="Serrano A."/>
            <person name="Henrissat B."/>
            <person name="Drula E."/>
            <person name="Hughes K.W."/>
            <person name="Mata J.L."/>
            <person name="Ishikawa N.K."/>
            <person name="Vargas-Isla R."/>
            <person name="Ushijima S."/>
            <person name="Smith C.A."/>
            <person name="Ahrendt S."/>
            <person name="Andreopoulos W."/>
            <person name="He G."/>
            <person name="Labutti K."/>
            <person name="Lipzen A."/>
            <person name="Ng V."/>
            <person name="Riley R."/>
            <person name="Sandor L."/>
            <person name="Barry K."/>
            <person name="Martinez A.T."/>
            <person name="Xiao Y."/>
            <person name="Gibbons J.G."/>
            <person name="Terashima K."/>
            <person name="Grigoriev I.V."/>
            <person name="Hibbett D.S."/>
        </authorList>
    </citation>
    <scope>NUCLEOTIDE SEQUENCE</scope>
    <source>
        <strain evidence="2">JLM2183</strain>
    </source>
</reference>
<evidence type="ECO:0000313" key="2">
    <source>
        <dbReference type="EMBL" id="KAJ4465459.1"/>
    </source>
</evidence>
<evidence type="ECO:0000313" key="3">
    <source>
        <dbReference type="Proteomes" id="UP001150266"/>
    </source>
</evidence>
<feature type="region of interest" description="Disordered" evidence="1">
    <location>
        <begin position="280"/>
        <end position="327"/>
    </location>
</feature>
<feature type="compositionally biased region" description="Low complexity" evidence="1">
    <location>
        <begin position="315"/>
        <end position="324"/>
    </location>
</feature>
<accession>A0A9W9DEQ4</accession>
<dbReference type="AlphaFoldDB" id="A0A9W9DEQ4"/>
<feature type="region of interest" description="Disordered" evidence="1">
    <location>
        <begin position="365"/>
        <end position="421"/>
    </location>
</feature>
<feature type="region of interest" description="Disordered" evidence="1">
    <location>
        <begin position="151"/>
        <end position="183"/>
    </location>
</feature>
<feature type="region of interest" description="Disordered" evidence="1">
    <location>
        <begin position="1"/>
        <end position="102"/>
    </location>
</feature>
<feature type="compositionally biased region" description="Low complexity" evidence="1">
    <location>
        <begin position="365"/>
        <end position="389"/>
    </location>
</feature>
<comment type="caution">
    <text evidence="2">The sequence shown here is derived from an EMBL/GenBank/DDBJ whole genome shotgun (WGS) entry which is preliminary data.</text>
</comment>
<dbReference type="OrthoDB" id="3026947at2759"/>
<feature type="region of interest" description="Disordered" evidence="1">
    <location>
        <begin position="448"/>
        <end position="504"/>
    </location>
</feature>
<feature type="compositionally biased region" description="Polar residues" evidence="1">
    <location>
        <begin position="481"/>
        <end position="498"/>
    </location>
</feature>
<protein>
    <submittedName>
        <fullName evidence="2">Uncharacterized protein</fullName>
    </submittedName>
</protein>
<feature type="compositionally biased region" description="Basic and acidic residues" evidence="1">
    <location>
        <begin position="14"/>
        <end position="26"/>
    </location>
</feature>
<sequence>MEGSLSSSSASATHDMKVKDESDTAKVELNSEPGSMSSSTSPLSSDSTGTSRSTAVHHSTTLVHNIEDGNSIGDGEGSDGDTDTEPDIDASNGDDFTFGHGLEHTDTEIFDDHTESTHNDYGIQSSLMSVPSQLIRDTMDEVLLMLGVNEVDEDDKGDEGQRMSAEPADTDTEDGEVFTSSQSSISSYISTSSQSSSDSSASSLLSLAAATNLLNVPGTPSGALPLLPPPPNPPTIQAQAIGPSHSALWRENDAARLEPVSRNPHGINQLFRRSITKGIPALEDDEDGPVASGSGTCRPDLSSSSSFSIDGNCCDSSDSPTSSDNTVPLTARILSTSSSMIGLFGEFEEVEANTNAEIAAEEAPATNVTAVVSPSASSTDPSLDTSLDPQTLTETMIATTSKRKRSPSPSRTVDSGQASGSQLLVGNFNNLSHSPASFLDNSLPATNVFDSMPQPPPAKKARTEDDTALEAPPRRIHQRTRTTTVPLTSSASFNSTFHSPVAGRRLLRRRHTTGALRPDDRENMSTVPSSLNFEFFRTLKGIKKGKGKERAI</sequence>
<name>A0A9W9DEQ4_9AGAR</name>
<feature type="compositionally biased region" description="Acidic residues" evidence="1">
    <location>
        <begin position="76"/>
        <end position="88"/>
    </location>
</feature>
<dbReference type="Proteomes" id="UP001150266">
    <property type="component" value="Unassembled WGS sequence"/>
</dbReference>
<organism evidence="2 3">
    <name type="scientific">Lentinula aciculospora</name>
    <dbReference type="NCBI Taxonomy" id="153920"/>
    <lineage>
        <taxon>Eukaryota</taxon>
        <taxon>Fungi</taxon>
        <taxon>Dikarya</taxon>
        <taxon>Basidiomycota</taxon>
        <taxon>Agaricomycotina</taxon>
        <taxon>Agaricomycetes</taxon>
        <taxon>Agaricomycetidae</taxon>
        <taxon>Agaricales</taxon>
        <taxon>Marasmiineae</taxon>
        <taxon>Omphalotaceae</taxon>
        <taxon>Lentinula</taxon>
    </lineage>
</organism>
<dbReference type="EMBL" id="JAOTPV010000077">
    <property type="protein sequence ID" value="KAJ4465459.1"/>
    <property type="molecule type" value="Genomic_DNA"/>
</dbReference>
<feature type="compositionally biased region" description="Low complexity" evidence="1">
    <location>
        <begin position="35"/>
        <end position="54"/>
    </location>
</feature>
<feature type="compositionally biased region" description="Low complexity" evidence="1">
    <location>
        <begin position="1"/>
        <end position="12"/>
    </location>
</feature>
<keyword evidence="3" id="KW-1185">Reference proteome</keyword>
<gene>
    <name evidence="2" type="ORF">J3R30DRAFT_3613345</name>
</gene>
<evidence type="ECO:0000256" key="1">
    <source>
        <dbReference type="SAM" id="MobiDB-lite"/>
    </source>
</evidence>
<feature type="non-terminal residue" evidence="2">
    <location>
        <position position="552"/>
    </location>
</feature>
<proteinExistence type="predicted"/>